<sequence>LLQVGGVVQFNEERLFTLAEKAKFYQICEFLYEKKLLYDLIVDCYLQDPLRKSEVFSYIHNLMSMPGYSSEEKLKVKHKVLQHMQELVSLDPGKLADLVVWHFKDEVQSIISELQVKLITMITSDFMQPIHSFHFLNSLNV</sequence>
<feature type="non-terminal residue" evidence="1">
    <location>
        <position position="1"/>
    </location>
</feature>
<dbReference type="PANTHER" id="PTHR12616">
    <property type="entry name" value="VACUOLAR PROTEIN SORTING VPS41"/>
    <property type="match status" value="1"/>
</dbReference>
<proteinExistence type="predicted"/>
<dbReference type="Proteomes" id="UP001476798">
    <property type="component" value="Unassembled WGS sequence"/>
</dbReference>
<keyword evidence="2" id="KW-1185">Reference proteome</keyword>
<dbReference type="PANTHER" id="PTHR12616:SF8">
    <property type="entry name" value="VACUOLAR PROTEIN SORTING-ASSOCIATED PROTEIN 8 HOMOLOG"/>
    <property type="match status" value="1"/>
</dbReference>
<organism evidence="1 2">
    <name type="scientific">Goodea atripinnis</name>
    <dbReference type="NCBI Taxonomy" id="208336"/>
    <lineage>
        <taxon>Eukaryota</taxon>
        <taxon>Metazoa</taxon>
        <taxon>Chordata</taxon>
        <taxon>Craniata</taxon>
        <taxon>Vertebrata</taxon>
        <taxon>Euteleostomi</taxon>
        <taxon>Actinopterygii</taxon>
        <taxon>Neopterygii</taxon>
        <taxon>Teleostei</taxon>
        <taxon>Neoteleostei</taxon>
        <taxon>Acanthomorphata</taxon>
        <taxon>Ovalentaria</taxon>
        <taxon>Atherinomorphae</taxon>
        <taxon>Cyprinodontiformes</taxon>
        <taxon>Goodeidae</taxon>
        <taxon>Goodea</taxon>
    </lineage>
</organism>
<reference evidence="1 2" key="1">
    <citation type="submission" date="2021-06" db="EMBL/GenBank/DDBJ databases">
        <authorList>
            <person name="Palmer J.M."/>
        </authorList>
    </citation>
    <scope>NUCLEOTIDE SEQUENCE [LARGE SCALE GENOMIC DNA]</scope>
    <source>
        <strain evidence="1 2">GA_2019</strain>
        <tissue evidence="1">Muscle</tissue>
    </source>
</reference>
<gene>
    <name evidence="1" type="ORF">GOODEAATRI_032731</name>
</gene>
<dbReference type="EMBL" id="JAHRIO010066264">
    <property type="protein sequence ID" value="MEQ2180154.1"/>
    <property type="molecule type" value="Genomic_DNA"/>
</dbReference>
<evidence type="ECO:0000313" key="1">
    <source>
        <dbReference type="EMBL" id="MEQ2180154.1"/>
    </source>
</evidence>
<evidence type="ECO:0000313" key="2">
    <source>
        <dbReference type="Proteomes" id="UP001476798"/>
    </source>
</evidence>
<comment type="caution">
    <text evidence="1">The sequence shown here is derived from an EMBL/GenBank/DDBJ whole genome shotgun (WGS) entry which is preliminary data.</text>
</comment>
<accession>A0ABV0P9Q5</accession>
<name>A0ABV0P9Q5_9TELE</name>
<protein>
    <submittedName>
        <fullName evidence="1">Uncharacterized protein</fullName>
    </submittedName>
</protein>
<dbReference type="InterPro" id="IPR045111">
    <property type="entry name" value="Vps41/Vps8"/>
</dbReference>